<sequence>MSYEYAIIVKNKTRLESLIERFNTVAQAQFYIERQGGNFADYELEHKNFHRALNDLQTTLSSEIKNKTIDRSFLPSFLFADSHLIVVIGQDGLVANTAKYANGCPIIAVNPDRDRYDGILLPFNTNNVLGAVRSVLKGQFSSRTVQFAEANLNDGQRLLAFNDLFIGSATHVSARYTISYKSELEEHSSSGLIVSTQAGCTGWLSSVFNMAFGVVNMFEKNIHPILPKLQNDELLFAVREPFKSVKTQAGIVTGLIKGENKLIIESLMPTHGVIFSDGVESDYLQFNSGSIATIGLAKETATLVI</sequence>
<dbReference type="Gene3D" id="3.40.50.10330">
    <property type="entry name" value="Probable inorganic polyphosphate/atp-NAD kinase, domain 1"/>
    <property type="match status" value="1"/>
</dbReference>
<dbReference type="InterPro" id="IPR017438">
    <property type="entry name" value="ATP-NAD_kinase_N"/>
</dbReference>
<dbReference type="GO" id="GO:0003951">
    <property type="term" value="F:NAD+ kinase activity"/>
    <property type="evidence" value="ECO:0007669"/>
    <property type="project" value="InterPro"/>
</dbReference>
<comment type="caution">
    <text evidence="1">The sequence shown here is derived from an EMBL/GenBank/DDBJ whole genome shotgun (WGS) entry which is preliminary data.</text>
</comment>
<protein>
    <submittedName>
        <fullName evidence="1">Sugar kinase</fullName>
    </submittedName>
</protein>
<dbReference type="InterPro" id="IPR016064">
    <property type="entry name" value="NAD/diacylglycerol_kinase_sf"/>
</dbReference>
<dbReference type="OrthoDB" id="1889537at2"/>
<evidence type="ECO:0000313" key="2">
    <source>
        <dbReference type="Proteomes" id="UP000484164"/>
    </source>
</evidence>
<proteinExistence type="predicted"/>
<reference evidence="1 2" key="1">
    <citation type="submission" date="2019-10" db="EMBL/GenBank/DDBJ databases">
        <title>Genome sequence of Phaeocystidibacter marisrubri JCM30614 (type strain).</title>
        <authorList>
            <person name="Bowman J.P."/>
        </authorList>
    </citation>
    <scope>NUCLEOTIDE SEQUENCE [LARGE SCALE GENOMIC DNA]</scope>
    <source>
        <strain evidence="1 2">JCM 30614</strain>
    </source>
</reference>
<dbReference type="Gene3D" id="2.60.200.30">
    <property type="entry name" value="Probable inorganic polyphosphate/atp-NAD kinase, domain 2"/>
    <property type="match status" value="1"/>
</dbReference>
<accession>A0A6L3ZJ68</accession>
<keyword evidence="2" id="KW-1185">Reference proteome</keyword>
<name>A0A6L3ZJ68_9FLAO</name>
<dbReference type="SUPFAM" id="SSF111331">
    <property type="entry name" value="NAD kinase/diacylglycerol kinase-like"/>
    <property type="match status" value="1"/>
</dbReference>
<dbReference type="RefSeq" id="WP_151692662.1">
    <property type="nucleotide sequence ID" value="NZ_BMGX01000002.1"/>
</dbReference>
<dbReference type="Proteomes" id="UP000484164">
    <property type="component" value="Unassembled WGS sequence"/>
</dbReference>
<dbReference type="EMBL" id="WBVQ01000001">
    <property type="protein sequence ID" value="KAB2817974.1"/>
    <property type="molecule type" value="Genomic_DNA"/>
</dbReference>
<organism evidence="1 2">
    <name type="scientific">Phaeocystidibacter marisrubri</name>
    <dbReference type="NCBI Taxonomy" id="1577780"/>
    <lineage>
        <taxon>Bacteria</taxon>
        <taxon>Pseudomonadati</taxon>
        <taxon>Bacteroidota</taxon>
        <taxon>Flavobacteriia</taxon>
        <taxon>Flavobacteriales</taxon>
        <taxon>Phaeocystidibacteraceae</taxon>
        <taxon>Phaeocystidibacter</taxon>
    </lineage>
</organism>
<dbReference type="GO" id="GO:0019674">
    <property type="term" value="P:NAD+ metabolic process"/>
    <property type="evidence" value="ECO:0007669"/>
    <property type="project" value="InterPro"/>
</dbReference>
<keyword evidence="1" id="KW-0418">Kinase</keyword>
<gene>
    <name evidence="1" type="ORF">F8C82_06100</name>
</gene>
<dbReference type="AlphaFoldDB" id="A0A6L3ZJ68"/>
<dbReference type="InterPro" id="IPR017437">
    <property type="entry name" value="ATP-NAD_kinase_PpnK-typ_C"/>
</dbReference>
<evidence type="ECO:0000313" key="1">
    <source>
        <dbReference type="EMBL" id="KAB2817974.1"/>
    </source>
</evidence>
<keyword evidence="1" id="KW-0808">Transferase</keyword>